<dbReference type="EMBL" id="BART01023198">
    <property type="protein sequence ID" value="GAH04648.1"/>
    <property type="molecule type" value="Genomic_DNA"/>
</dbReference>
<accession>X1E7M0</accession>
<dbReference type="AlphaFoldDB" id="X1E7M0"/>
<protein>
    <submittedName>
        <fullName evidence="1">Uncharacterized protein</fullName>
    </submittedName>
</protein>
<proteinExistence type="predicted"/>
<gene>
    <name evidence="1" type="ORF">S01H4_42269</name>
</gene>
<dbReference type="Gene3D" id="1.20.120.1630">
    <property type="match status" value="1"/>
</dbReference>
<comment type="caution">
    <text evidence="1">The sequence shown here is derived from an EMBL/GenBank/DDBJ whole genome shotgun (WGS) entry which is preliminary data.</text>
</comment>
<reference evidence="1" key="1">
    <citation type="journal article" date="2014" name="Front. Microbiol.">
        <title>High frequency of phylogenetically diverse reductive dehalogenase-homologous genes in deep subseafloor sedimentary metagenomes.</title>
        <authorList>
            <person name="Kawai M."/>
            <person name="Futagami T."/>
            <person name="Toyoda A."/>
            <person name="Takaki Y."/>
            <person name="Nishi S."/>
            <person name="Hori S."/>
            <person name="Arai W."/>
            <person name="Tsubouchi T."/>
            <person name="Morono Y."/>
            <person name="Uchiyama I."/>
            <person name="Ito T."/>
            <person name="Fujiyama A."/>
            <person name="Inagaki F."/>
            <person name="Takami H."/>
        </authorList>
    </citation>
    <scope>NUCLEOTIDE SEQUENCE</scope>
    <source>
        <strain evidence="1">Expedition CK06-06</strain>
    </source>
</reference>
<sequence>MYVHIHFVEEKELMDRFGDSYREYKNKTPAFFISLKIGFIL</sequence>
<evidence type="ECO:0000313" key="1">
    <source>
        <dbReference type="EMBL" id="GAH04648.1"/>
    </source>
</evidence>
<name>X1E7M0_9ZZZZ</name>
<organism evidence="1">
    <name type="scientific">marine sediment metagenome</name>
    <dbReference type="NCBI Taxonomy" id="412755"/>
    <lineage>
        <taxon>unclassified sequences</taxon>
        <taxon>metagenomes</taxon>
        <taxon>ecological metagenomes</taxon>
    </lineage>
</organism>